<gene>
    <name evidence="12" type="ORF">A7L45_08310</name>
</gene>
<evidence type="ECO:0000256" key="8">
    <source>
        <dbReference type="PROSITE-ProRule" id="PRU00169"/>
    </source>
</evidence>
<keyword evidence="5 9" id="KW-0238">DNA-binding</keyword>
<dbReference type="InterPro" id="IPR001867">
    <property type="entry name" value="OmpR/PhoB-type_DNA-bd"/>
</dbReference>
<accession>A0A1J0GFC4</accession>
<dbReference type="STRING" id="1552.A7L45_08310"/>
<dbReference type="EMBL" id="CP015756">
    <property type="protein sequence ID" value="APC40073.1"/>
    <property type="molecule type" value="Genomic_DNA"/>
</dbReference>
<dbReference type="FunFam" id="1.10.10.10:FF:000018">
    <property type="entry name" value="DNA-binding response regulator ResD"/>
    <property type="match status" value="1"/>
</dbReference>
<dbReference type="Gene3D" id="6.10.250.690">
    <property type="match status" value="1"/>
</dbReference>
<feature type="domain" description="Response regulatory" evidence="10">
    <location>
        <begin position="4"/>
        <end position="118"/>
    </location>
</feature>
<dbReference type="Gene3D" id="1.10.10.10">
    <property type="entry name" value="Winged helix-like DNA-binding domain superfamily/Winged helix DNA-binding domain"/>
    <property type="match status" value="1"/>
</dbReference>
<dbReference type="Pfam" id="PF00486">
    <property type="entry name" value="Trans_reg_C"/>
    <property type="match status" value="1"/>
</dbReference>
<evidence type="ECO:0000256" key="7">
    <source>
        <dbReference type="ARBA" id="ARBA00024867"/>
    </source>
</evidence>
<dbReference type="InterPro" id="IPR036388">
    <property type="entry name" value="WH-like_DNA-bd_sf"/>
</dbReference>
<dbReference type="PANTHER" id="PTHR48111">
    <property type="entry name" value="REGULATOR OF RPOS"/>
    <property type="match status" value="1"/>
</dbReference>
<evidence type="ECO:0000256" key="9">
    <source>
        <dbReference type="PROSITE-ProRule" id="PRU01091"/>
    </source>
</evidence>
<dbReference type="OrthoDB" id="9790442at2"/>
<feature type="DNA-binding region" description="OmpR/PhoB-type" evidence="9">
    <location>
        <begin position="128"/>
        <end position="227"/>
    </location>
</feature>
<keyword evidence="6" id="KW-0804">Transcription</keyword>
<dbReference type="KEGG" id="ceu:A7L45_08310"/>
<evidence type="ECO:0000313" key="12">
    <source>
        <dbReference type="EMBL" id="APC40073.1"/>
    </source>
</evidence>
<dbReference type="SUPFAM" id="SSF46894">
    <property type="entry name" value="C-terminal effector domain of the bipartite response regulators"/>
    <property type="match status" value="1"/>
</dbReference>
<name>A0A1J0GFC4_9CLOT</name>
<dbReference type="CDD" id="cd00383">
    <property type="entry name" value="trans_reg_C"/>
    <property type="match status" value="1"/>
</dbReference>
<dbReference type="GO" id="GO:0005829">
    <property type="term" value="C:cytosol"/>
    <property type="evidence" value="ECO:0007669"/>
    <property type="project" value="TreeGrafter"/>
</dbReference>
<dbReference type="GO" id="GO:0006355">
    <property type="term" value="P:regulation of DNA-templated transcription"/>
    <property type="evidence" value="ECO:0007669"/>
    <property type="project" value="InterPro"/>
</dbReference>
<dbReference type="PROSITE" id="PS51755">
    <property type="entry name" value="OMPR_PHOB"/>
    <property type="match status" value="1"/>
</dbReference>
<dbReference type="InterPro" id="IPR016032">
    <property type="entry name" value="Sig_transdc_resp-reg_C-effctor"/>
</dbReference>
<evidence type="ECO:0000256" key="3">
    <source>
        <dbReference type="ARBA" id="ARBA00023012"/>
    </source>
</evidence>
<dbReference type="SMART" id="SM00448">
    <property type="entry name" value="REC"/>
    <property type="match status" value="1"/>
</dbReference>
<dbReference type="Pfam" id="PF00072">
    <property type="entry name" value="Response_reg"/>
    <property type="match status" value="1"/>
</dbReference>
<dbReference type="RefSeq" id="WP_071612366.1">
    <property type="nucleotide sequence ID" value="NZ_CP015756.1"/>
</dbReference>
<protein>
    <recommendedName>
        <fullName evidence="1">Stage 0 sporulation protein A homolog</fullName>
    </recommendedName>
</protein>
<dbReference type="GO" id="GO:0032993">
    <property type="term" value="C:protein-DNA complex"/>
    <property type="evidence" value="ECO:0007669"/>
    <property type="project" value="TreeGrafter"/>
</dbReference>
<dbReference type="InterPro" id="IPR011006">
    <property type="entry name" value="CheY-like_superfamily"/>
</dbReference>
<evidence type="ECO:0000256" key="4">
    <source>
        <dbReference type="ARBA" id="ARBA00023015"/>
    </source>
</evidence>
<evidence type="ECO:0000256" key="1">
    <source>
        <dbReference type="ARBA" id="ARBA00018672"/>
    </source>
</evidence>
<sequence length="227" mass="26417">MNEKVLVVEDEKHIRDFITLNLSLSKFKVMEASSGEDGLIKYEAEKPDVVILDIMLPNIDGYEVCKRLREKGYDCCIIMLTAKGQDMDKITGLDIGADDYMVKPFNPMELISRINANLRKIKRNDINLDILIYDQLKLDKISKKIYRNELEIEFTFREFCLIEVLMGNINKALSREKLLDLAWGEDFFGEIKTVDVHVRRIREKIEDNPSKPVYIKTVWGVGYRFGK</sequence>
<evidence type="ECO:0000259" key="11">
    <source>
        <dbReference type="PROSITE" id="PS51755"/>
    </source>
</evidence>
<proteinExistence type="predicted"/>
<dbReference type="InterPro" id="IPR001789">
    <property type="entry name" value="Sig_transdc_resp-reg_receiver"/>
</dbReference>
<dbReference type="AlphaFoldDB" id="A0A1J0GFC4"/>
<dbReference type="SMART" id="SM00862">
    <property type="entry name" value="Trans_reg_C"/>
    <property type="match status" value="1"/>
</dbReference>
<dbReference type="GO" id="GO:0000156">
    <property type="term" value="F:phosphorelay response regulator activity"/>
    <property type="evidence" value="ECO:0007669"/>
    <property type="project" value="TreeGrafter"/>
</dbReference>
<evidence type="ECO:0000256" key="5">
    <source>
        <dbReference type="ARBA" id="ARBA00023125"/>
    </source>
</evidence>
<dbReference type="Proteomes" id="UP000182569">
    <property type="component" value="Chromosome"/>
</dbReference>
<dbReference type="InterPro" id="IPR039420">
    <property type="entry name" value="WalR-like"/>
</dbReference>
<keyword evidence="2 8" id="KW-0597">Phosphoprotein</keyword>
<dbReference type="PANTHER" id="PTHR48111:SF54">
    <property type="entry name" value="STAGE 0 SPORULATION PROTEIN A HOMOLOG"/>
    <property type="match status" value="1"/>
</dbReference>
<dbReference type="FunFam" id="3.40.50.2300:FF:000001">
    <property type="entry name" value="DNA-binding response regulator PhoB"/>
    <property type="match status" value="1"/>
</dbReference>
<keyword evidence="4" id="KW-0805">Transcription regulation</keyword>
<dbReference type="GO" id="GO:0000976">
    <property type="term" value="F:transcription cis-regulatory region binding"/>
    <property type="evidence" value="ECO:0007669"/>
    <property type="project" value="TreeGrafter"/>
</dbReference>
<feature type="modified residue" description="4-aspartylphosphate" evidence="8">
    <location>
        <position position="53"/>
    </location>
</feature>
<evidence type="ECO:0000313" key="13">
    <source>
        <dbReference type="Proteomes" id="UP000182569"/>
    </source>
</evidence>
<keyword evidence="13" id="KW-1185">Reference proteome</keyword>
<evidence type="ECO:0000259" key="10">
    <source>
        <dbReference type="PROSITE" id="PS50110"/>
    </source>
</evidence>
<evidence type="ECO:0000256" key="2">
    <source>
        <dbReference type="ARBA" id="ARBA00022553"/>
    </source>
</evidence>
<evidence type="ECO:0000256" key="6">
    <source>
        <dbReference type="ARBA" id="ARBA00023163"/>
    </source>
</evidence>
<comment type="function">
    <text evidence="7">May play the central regulatory role in sporulation. It may be an element of the effector pathway responsible for the activation of sporulation genes in response to nutritional stress. Spo0A may act in concert with spo0H (a sigma factor) to control the expression of some genes that are critical to the sporulation process.</text>
</comment>
<dbReference type="PROSITE" id="PS50110">
    <property type="entry name" value="RESPONSE_REGULATORY"/>
    <property type="match status" value="1"/>
</dbReference>
<organism evidence="12 13">
    <name type="scientific">Clostridium estertheticum subsp. estertheticum</name>
    <dbReference type="NCBI Taxonomy" id="1552"/>
    <lineage>
        <taxon>Bacteria</taxon>
        <taxon>Bacillati</taxon>
        <taxon>Bacillota</taxon>
        <taxon>Clostridia</taxon>
        <taxon>Eubacteriales</taxon>
        <taxon>Clostridiaceae</taxon>
        <taxon>Clostridium</taxon>
    </lineage>
</organism>
<dbReference type="Gene3D" id="3.40.50.2300">
    <property type="match status" value="1"/>
</dbReference>
<reference evidence="13" key="1">
    <citation type="journal article" date="2016" name="Front. Microbiol.">
        <title>Complete Genome Sequence of Clostridium estertheticum DSM 8809, a Microbe Identified in Spoiled Vacuum Packed Beef.</title>
        <authorList>
            <person name="Yu Z."/>
            <person name="Gunn L."/>
            <person name="Brennan E."/>
            <person name="Reid R."/>
            <person name="Wall P.G."/>
            <person name="Gaora O.P."/>
            <person name="Hurley D."/>
            <person name="Bolton D."/>
            <person name="Fanning S."/>
        </authorList>
    </citation>
    <scope>NUCLEOTIDE SEQUENCE [LARGE SCALE GENOMIC DNA]</scope>
    <source>
        <strain evidence="13">DSM 8809</strain>
    </source>
</reference>
<feature type="domain" description="OmpR/PhoB-type" evidence="11">
    <location>
        <begin position="128"/>
        <end position="227"/>
    </location>
</feature>
<dbReference type="SUPFAM" id="SSF52172">
    <property type="entry name" value="CheY-like"/>
    <property type="match status" value="1"/>
</dbReference>
<keyword evidence="3" id="KW-0902">Two-component regulatory system</keyword>
<dbReference type="CDD" id="cd17574">
    <property type="entry name" value="REC_OmpR"/>
    <property type="match status" value="1"/>
</dbReference>